<dbReference type="GeneID" id="11494680"/>
<dbReference type="STRING" id="1071378.G0W939"/>
<dbReference type="GO" id="GO:0003723">
    <property type="term" value="F:RNA binding"/>
    <property type="evidence" value="ECO:0007669"/>
    <property type="project" value="TreeGrafter"/>
</dbReference>
<comment type="subcellular location">
    <subcellularLocation>
        <location evidence="1">Nucleus</location>
        <location evidence="1">Nucleolus</location>
    </subcellularLocation>
</comment>
<dbReference type="eggNOG" id="KOG3100">
    <property type="taxonomic scope" value="Eukaryota"/>
</dbReference>
<protein>
    <recommendedName>
        <fullName evidence="4">Fcf2 pre-rRNA processing C-terminal domain-containing protein</fullName>
    </recommendedName>
</protein>
<feature type="domain" description="Fcf2 pre-rRNA processing C-terminal" evidence="4">
    <location>
        <begin position="127"/>
        <end position="219"/>
    </location>
</feature>
<dbReference type="RefSeq" id="XP_003669543.1">
    <property type="nucleotide sequence ID" value="XM_003669495.1"/>
</dbReference>
<dbReference type="InterPro" id="IPR014810">
    <property type="entry name" value="Fcf2_C"/>
</dbReference>
<keyword evidence="2" id="KW-0539">Nucleus</keyword>
<evidence type="ECO:0000256" key="1">
    <source>
        <dbReference type="ARBA" id="ARBA00004604"/>
    </source>
</evidence>
<feature type="region of interest" description="Disordered" evidence="3">
    <location>
        <begin position="20"/>
        <end position="50"/>
    </location>
</feature>
<dbReference type="Pfam" id="PF08698">
    <property type="entry name" value="Fcf2"/>
    <property type="match status" value="1"/>
</dbReference>
<organism evidence="5 6">
    <name type="scientific">Naumovozyma dairenensis (strain ATCC 10597 / BCRC 20456 / CBS 421 / NBRC 0211 / NRRL Y-12639)</name>
    <name type="common">Saccharomyces dairenensis</name>
    <dbReference type="NCBI Taxonomy" id="1071378"/>
    <lineage>
        <taxon>Eukaryota</taxon>
        <taxon>Fungi</taxon>
        <taxon>Dikarya</taxon>
        <taxon>Ascomycota</taxon>
        <taxon>Saccharomycotina</taxon>
        <taxon>Saccharomycetes</taxon>
        <taxon>Saccharomycetales</taxon>
        <taxon>Saccharomycetaceae</taxon>
        <taxon>Naumovozyma</taxon>
    </lineage>
</organism>
<dbReference type="OrthoDB" id="427886at2759"/>
<evidence type="ECO:0000256" key="2">
    <source>
        <dbReference type="ARBA" id="ARBA00023242"/>
    </source>
</evidence>
<dbReference type="GO" id="GO:0000480">
    <property type="term" value="P:endonucleolytic cleavage in 5'-ETS of tricistronic rRNA transcript (SSU-rRNA, 5.8S rRNA, LSU-rRNA)"/>
    <property type="evidence" value="ECO:0007669"/>
    <property type="project" value="EnsemblFungi"/>
</dbReference>
<dbReference type="AlphaFoldDB" id="G0W939"/>
<dbReference type="GO" id="GO:0005730">
    <property type="term" value="C:nucleolus"/>
    <property type="evidence" value="ECO:0007669"/>
    <property type="project" value="UniProtKB-SubCell"/>
</dbReference>
<dbReference type="HOGENOM" id="CLU_075129_2_0_1"/>
<dbReference type="GO" id="GO:0000472">
    <property type="term" value="P:endonucleolytic cleavage to generate mature 5'-end of SSU-rRNA from (SSU-rRNA, 5.8S rRNA, LSU-rRNA)"/>
    <property type="evidence" value="ECO:0007669"/>
    <property type="project" value="EnsemblFungi"/>
</dbReference>
<dbReference type="OMA" id="DDTNKYF"/>
<accession>G0W939</accession>
<name>G0W939_NAUDC</name>
<gene>
    <name evidence="5" type="primary">NDAI0C06410</name>
    <name evidence="5" type="ordered locus">NDAI_0C06410</name>
</gene>
<dbReference type="InterPro" id="IPR039883">
    <property type="entry name" value="Fcf2/DNTTIP2"/>
</dbReference>
<dbReference type="EMBL" id="HE580269">
    <property type="protein sequence ID" value="CCD24300.1"/>
    <property type="molecule type" value="Genomic_DNA"/>
</dbReference>
<sequence>MDENASIDDLFGALTSAVQDKNSTSISDEKNSSGDVVAVTAGDDDDEENDFSKNVLQFDDGEKGRKIVDTEKEFANIEKNLRNLPKLENGFDSLATKKASTIEKEKKNEQTGLIQDKQKNNTTRNIDTKNDWFTLPKPDDNMRRELQRDLVLLQHRAALDPKRHYKKDRWQIPDRFAVGTIIDNKAEFYSSRLTNKERKSTMLETLMGDDTTNKYFKRKYSEIQVQKTSGKKGHFKKMKSMRKKY</sequence>
<reference evidence="5 6" key="1">
    <citation type="journal article" date="2011" name="Proc. Natl. Acad. Sci. U.S.A.">
        <title>Evolutionary erosion of yeast sex chromosomes by mating-type switching accidents.</title>
        <authorList>
            <person name="Gordon J.L."/>
            <person name="Armisen D."/>
            <person name="Proux-Wera E."/>
            <person name="Oheigeartaigh S.S."/>
            <person name="Byrne K.P."/>
            <person name="Wolfe K.H."/>
        </authorList>
    </citation>
    <scope>NUCLEOTIDE SEQUENCE [LARGE SCALE GENOMIC DNA]</scope>
    <source>
        <strain evidence="6">ATCC 10597 / BCRC 20456 / CBS 421 / NBRC 0211 / NRRL Y-12639</strain>
    </source>
</reference>
<keyword evidence="6" id="KW-1185">Reference proteome</keyword>
<evidence type="ECO:0000256" key="3">
    <source>
        <dbReference type="SAM" id="MobiDB-lite"/>
    </source>
</evidence>
<dbReference type="PANTHER" id="PTHR21686:SF12">
    <property type="entry name" value="DEOXYNUCLEOTIDYLTRANSFERASE TERMINAL-INTERACTING PROTEIN 2"/>
    <property type="match status" value="1"/>
</dbReference>
<dbReference type="Proteomes" id="UP000000689">
    <property type="component" value="Chromosome 3"/>
</dbReference>
<evidence type="ECO:0000313" key="5">
    <source>
        <dbReference type="EMBL" id="CCD24300.1"/>
    </source>
</evidence>
<dbReference type="KEGG" id="ndi:NDAI_0C06410"/>
<dbReference type="PANTHER" id="PTHR21686">
    <property type="entry name" value="DEOXYNUCLEOTIDYLTRANSFERASE TERMINAL-INTERACTING PROTEIN 2"/>
    <property type="match status" value="1"/>
</dbReference>
<dbReference type="GO" id="GO:0000447">
    <property type="term" value="P:endonucleolytic cleavage in ITS1 to separate SSU-rRNA from 5.8S rRNA and LSU-rRNA from tricistronic rRNA transcript (SSU-rRNA, 5.8S rRNA, LSU-rRNA)"/>
    <property type="evidence" value="ECO:0007669"/>
    <property type="project" value="EnsemblFungi"/>
</dbReference>
<evidence type="ECO:0000313" key="6">
    <source>
        <dbReference type="Proteomes" id="UP000000689"/>
    </source>
</evidence>
<proteinExistence type="predicted"/>
<evidence type="ECO:0000259" key="4">
    <source>
        <dbReference type="Pfam" id="PF08698"/>
    </source>
</evidence>